<evidence type="ECO:0000256" key="1">
    <source>
        <dbReference type="SAM" id="MobiDB-lite"/>
    </source>
</evidence>
<dbReference type="EMBL" id="VWPJ01000003">
    <property type="protein sequence ID" value="KAA5606631.1"/>
    <property type="molecule type" value="Genomic_DNA"/>
</dbReference>
<keyword evidence="2" id="KW-1133">Transmembrane helix</keyword>
<feature type="transmembrane region" description="Helical" evidence="2">
    <location>
        <begin position="193"/>
        <end position="213"/>
    </location>
</feature>
<dbReference type="Proteomes" id="UP000324065">
    <property type="component" value="Unassembled WGS sequence"/>
</dbReference>
<proteinExistence type="predicted"/>
<accession>A0A5M6IEB8</accession>
<feature type="compositionally biased region" description="Basic and acidic residues" evidence="1">
    <location>
        <begin position="44"/>
        <end position="66"/>
    </location>
</feature>
<dbReference type="OrthoDB" id="9777715at2"/>
<evidence type="ECO:0000313" key="3">
    <source>
        <dbReference type="EMBL" id="KAA5606631.1"/>
    </source>
</evidence>
<dbReference type="AlphaFoldDB" id="A0A5M6IEB8"/>
<dbReference type="RefSeq" id="WP_150061232.1">
    <property type="nucleotide sequence ID" value="NZ_JACHII010000005.1"/>
</dbReference>
<feature type="transmembrane region" description="Helical" evidence="2">
    <location>
        <begin position="233"/>
        <end position="252"/>
    </location>
</feature>
<gene>
    <name evidence="3" type="ORF">F1188_04655</name>
</gene>
<keyword evidence="2" id="KW-0472">Membrane</keyword>
<sequence>MATREIDPDDATDRPETAAAAGRREGLKRAPHLVADNVEGAEAPVRDRSGVPGETGREPDSARDGAGEAGRTARARDGGDGPADSHDALPATPLPATSRAAGADAGDTDEPGPLPSLFRRPRTESGERVSVLSRRVRPLRVGNDAEDAAPAETRAPRGTAAAYGVGTGDAESRHALPPLPEDPPPPMPRGLEWPSWVAGAVSLFWLAFFAFYIQQSVGWNNLFMLLPHEFAGFAAGALIPVALAWALVAVFTRDGRYGREALILRDQLRKLAYPTDTARGQMSDVARSLTEQARMLTDASRHALSEARQVRDGLHTEVVALSSLAEKFREDIAQVIRDAEGQVYGLEDATERAVSRARDAGQTLERQSSTLTEAADKMMAQTRTLDDSLRKHVQDLTLAGQQAREQGNGIRAINESIAKSVREGRGLGDELSKLLGEVDEHLGGQQSRLDDLRERWERAAEGVSTLMASRAESIETVSDRLLSRTQVIETTIGRQTDALMSASDQSMARLKEMEGVFTRRVQTMNVTVDEATNRLSDASLMVAQRGQEAMSATAEATGTLERAASTLDDMLRTLGVAVQRAEQRARDAGAAVKEQAQALEGHTVEANRHANDIREAITAQSKELADGAKLIGHQLELVQSGLQQQARYLGDAAGTAANRIEDTVDSLRQQLTELSTISSQVNQELECIGLSLADHAETLEATGERTVSHTHTAAAAVRSETENLQRMVSEVHKALEGLEESLAARNLAISRAAESADGKLAETAQIIEGKVRVISECTAQANESLESTALALDGRVNDVDGIVNRSIGRMGDMGTTLEQHARLFEEVTGRGLSQATVAGNRLRQSTDGIQAAAEKAAETVRGAASLLGGSLEEADERARALIPLLERAVDGIRQEVDGMALSGEKMTETTRRISAEFGRQTKALVDAAGQAEERAGTLRLEMERAEVTTFLHQASFVIERLESVAVDIARIFNPVRDEELWRRYQKGDHGVFLRHLARVMTVRQHGAVREIFDSDREFRGYVTQFVTDYESLLEQTRQTARADILTALFIGSDLGKVYLVLAKALGRLEE</sequence>
<comment type="caution">
    <text evidence="3">The sequence shown here is derived from an EMBL/GenBank/DDBJ whole genome shotgun (WGS) entry which is preliminary data.</text>
</comment>
<feature type="compositionally biased region" description="Basic and acidic residues" evidence="1">
    <location>
        <begin position="74"/>
        <end position="87"/>
    </location>
</feature>
<organism evidence="3 4">
    <name type="scientific">Roseospira marina</name>
    <dbReference type="NCBI Taxonomy" id="140057"/>
    <lineage>
        <taxon>Bacteria</taxon>
        <taxon>Pseudomonadati</taxon>
        <taxon>Pseudomonadota</taxon>
        <taxon>Alphaproteobacteria</taxon>
        <taxon>Rhodospirillales</taxon>
        <taxon>Rhodospirillaceae</taxon>
        <taxon>Roseospira</taxon>
    </lineage>
</organism>
<evidence type="ECO:0000313" key="4">
    <source>
        <dbReference type="Proteomes" id="UP000324065"/>
    </source>
</evidence>
<evidence type="ECO:0008006" key="5">
    <source>
        <dbReference type="Google" id="ProtNLM"/>
    </source>
</evidence>
<feature type="region of interest" description="Disordered" evidence="1">
    <location>
        <begin position="1"/>
        <end position="183"/>
    </location>
</feature>
<reference evidence="3 4" key="1">
    <citation type="submission" date="2019-09" db="EMBL/GenBank/DDBJ databases">
        <title>Genome sequence of Roseospira marina, one of the more divergent members of the non-sulfur purple photosynthetic bacterial family, the Rhodospirillaceae.</title>
        <authorList>
            <person name="Meyer T."/>
            <person name="Kyndt J."/>
        </authorList>
    </citation>
    <scope>NUCLEOTIDE SEQUENCE [LARGE SCALE GENOMIC DNA]</scope>
    <source>
        <strain evidence="3 4">DSM 15113</strain>
    </source>
</reference>
<keyword evidence="2" id="KW-0812">Transmembrane</keyword>
<feature type="compositionally biased region" description="Basic and acidic residues" evidence="1">
    <location>
        <begin position="1"/>
        <end position="28"/>
    </location>
</feature>
<name>A0A5M6IEB8_9PROT</name>
<keyword evidence="4" id="KW-1185">Reference proteome</keyword>
<evidence type="ECO:0000256" key="2">
    <source>
        <dbReference type="SAM" id="Phobius"/>
    </source>
</evidence>
<protein>
    <recommendedName>
        <fullName evidence="5">ATPase</fullName>
    </recommendedName>
</protein>